<comment type="function">
    <text evidence="7">Catalyzes the transfer of the diacylglyceryl group from phosphatidylglycerol to the sulfhydryl group of the N-terminal cysteine of a prolipoprotein, the first step in the formation of mature lipoproteins.</text>
</comment>
<dbReference type="InterPro" id="IPR001640">
    <property type="entry name" value="Lgt"/>
</dbReference>
<dbReference type="Proteomes" id="UP000243297">
    <property type="component" value="Unassembled WGS sequence"/>
</dbReference>
<evidence type="ECO:0000256" key="5">
    <source>
        <dbReference type="ARBA" id="ARBA00022989"/>
    </source>
</evidence>
<keyword evidence="2 7" id="KW-1003">Cell membrane</keyword>
<dbReference type="PROSITE" id="PS01311">
    <property type="entry name" value="LGT"/>
    <property type="match status" value="1"/>
</dbReference>
<dbReference type="InterPro" id="IPR041492">
    <property type="entry name" value="HAD_2"/>
</dbReference>
<comment type="similarity">
    <text evidence="1 7">Belongs to the Lgt family.</text>
</comment>
<keyword evidence="6 7" id="KW-0472">Membrane</keyword>
<dbReference type="InterPro" id="IPR023214">
    <property type="entry name" value="HAD_sf"/>
</dbReference>
<evidence type="ECO:0000256" key="2">
    <source>
        <dbReference type="ARBA" id="ARBA00022475"/>
    </source>
</evidence>
<feature type="transmembrane region" description="Helical" evidence="7">
    <location>
        <begin position="88"/>
        <end position="110"/>
    </location>
</feature>
<dbReference type="Gene3D" id="3.40.50.1000">
    <property type="entry name" value="HAD superfamily/HAD-like"/>
    <property type="match status" value="1"/>
</dbReference>
<organism evidence="8 9">
    <name type="scientific">Anaerorhabdus furcosa</name>
    <dbReference type="NCBI Taxonomy" id="118967"/>
    <lineage>
        <taxon>Bacteria</taxon>
        <taxon>Bacillati</taxon>
        <taxon>Bacillota</taxon>
        <taxon>Erysipelotrichia</taxon>
        <taxon>Erysipelotrichales</taxon>
        <taxon>Erysipelotrichaceae</taxon>
        <taxon>Anaerorhabdus</taxon>
    </lineage>
</organism>
<dbReference type="PANTHER" id="PTHR30589">
    <property type="entry name" value="PROLIPOPROTEIN DIACYLGLYCERYL TRANSFERASE"/>
    <property type="match status" value="1"/>
</dbReference>
<evidence type="ECO:0000256" key="3">
    <source>
        <dbReference type="ARBA" id="ARBA00022679"/>
    </source>
</evidence>
<dbReference type="NCBIfam" id="TIGR01549">
    <property type="entry name" value="HAD-SF-IA-v1"/>
    <property type="match status" value="1"/>
</dbReference>
<keyword evidence="8" id="KW-0449">Lipoprotein</keyword>
<keyword evidence="5 7" id="KW-1133">Transmembrane helix</keyword>
<feature type="transmembrane region" description="Helical" evidence="7">
    <location>
        <begin position="172"/>
        <end position="195"/>
    </location>
</feature>
<dbReference type="SFLD" id="SFLDG01129">
    <property type="entry name" value="C1.5:_HAD__Beta-PGM__Phosphata"/>
    <property type="match status" value="1"/>
</dbReference>
<dbReference type="GO" id="GO:0042158">
    <property type="term" value="P:lipoprotein biosynthetic process"/>
    <property type="evidence" value="ECO:0007669"/>
    <property type="project" value="UniProtKB-UniRule"/>
</dbReference>
<dbReference type="InterPro" id="IPR023198">
    <property type="entry name" value="PGP-like_dom2"/>
</dbReference>
<dbReference type="RefSeq" id="WP_078711769.1">
    <property type="nucleotide sequence ID" value="NZ_FUWY01000003.1"/>
</dbReference>
<evidence type="ECO:0000256" key="7">
    <source>
        <dbReference type="HAMAP-Rule" id="MF_01147"/>
    </source>
</evidence>
<dbReference type="InterPro" id="IPR036412">
    <property type="entry name" value="HAD-like_sf"/>
</dbReference>
<dbReference type="SFLD" id="SFLDS00003">
    <property type="entry name" value="Haloacid_Dehalogenase"/>
    <property type="match status" value="1"/>
</dbReference>
<dbReference type="AlphaFoldDB" id="A0A1T4MRF4"/>
<dbReference type="NCBIfam" id="TIGR00544">
    <property type="entry name" value="lgt"/>
    <property type="match status" value="1"/>
</dbReference>
<comment type="catalytic activity">
    <reaction evidence="7">
        <text>L-cysteinyl-[prolipoprotein] + a 1,2-diacyl-sn-glycero-3-phospho-(1'-sn-glycerol) = an S-1,2-diacyl-sn-glyceryl-L-cysteinyl-[prolipoprotein] + sn-glycerol 1-phosphate + H(+)</text>
        <dbReference type="Rhea" id="RHEA:56712"/>
        <dbReference type="Rhea" id="RHEA-COMP:14679"/>
        <dbReference type="Rhea" id="RHEA-COMP:14680"/>
        <dbReference type="ChEBI" id="CHEBI:15378"/>
        <dbReference type="ChEBI" id="CHEBI:29950"/>
        <dbReference type="ChEBI" id="CHEBI:57685"/>
        <dbReference type="ChEBI" id="CHEBI:64716"/>
        <dbReference type="ChEBI" id="CHEBI:140658"/>
        <dbReference type="EC" id="2.5.1.145"/>
    </reaction>
</comment>
<dbReference type="SUPFAM" id="SSF56784">
    <property type="entry name" value="HAD-like"/>
    <property type="match status" value="1"/>
</dbReference>
<keyword evidence="9" id="KW-1185">Reference proteome</keyword>
<comment type="pathway">
    <text evidence="7">Protein modification; lipoprotein biosynthesis (diacylglyceryl transfer).</text>
</comment>
<evidence type="ECO:0000256" key="4">
    <source>
        <dbReference type="ARBA" id="ARBA00022692"/>
    </source>
</evidence>
<dbReference type="UniPathway" id="UPA00664"/>
<dbReference type="PANTHER" id="PTHR30589:SF0">
    <property type="entry name" value="PHOSPHATIDYLGLYCEROL--PROLIPOPROTEIN DIACYLGLYCERYL TRANSFERASE"/>
    <property type="match status" value="1"/>
</dbReference>
<keyword evidence="3 7" id="KW-0808">Transferase</keyword>
<evidence type="ECO:0000313" key="9">
    <source>
        <dbReference type="Proteomes" id="UP000243297"/>
    </source>
</evidence>
<name>A0A1T4MRF4_9FIRM</name>
<evidence type="ECO:0000256" key="1">
    <source>
        <dbReference type="ARBA" id="ARBA00007150"/>
    </source>
</evidence>
<dbReference type="EC" id="2.5.1.145" evidence="7"/>
<dbReference type="SFLD" id="SFLDG01135">
    <property type="entry name" value="C1.5.6:_HAD__Beta-PGM__Phospha"/>
    <property type="match status" value="1"/>
</dbReference>
<dbReference type="Pfam" id="PF01790">
    <property type="entry name" value="LGT"/>
    <property type="match status" value="1"/>
</dbReference>
<proteinExistence type="inferred from homology"/>
<feature type="transmembrane region" description="Helical" evidence="7">
    <location>
        <begin position="240"/>
        <end position="260"/>
    </location>
</feature>
<feature type="binding site" evidence="7">
    <location>
        <position position="136"/>
    </location>
    <ligand>
        <name>a 1,2-diacyl-sn-glycero-3-phospho-(1'-sn-glycerol)</name>
        <dbReference type="ChEBI" id="CHEBI:64716"/>
    </ligand>
</feature>
<keyword evidence="4 7" id="KW-0812">Transmembrane</keyword>
<reference evidence="9" key="1">
    <citation type="submission" date="2017-02" db="EMBL/GenBank/DDBJ databases">
        <authorList>
            <person name="Varghese N."/>
            <person name="Submissions S."/>
        </authorList>
    </citation>
    <scope>NUCLEOTIDE SEQUENCE [LARGE SCALE GENOMIC DNA]</scope>
    <source>
        <strain evidence="9">ATCC 25662</strain>
    </source>
</reference>
<comment type="subcellular location">
    <subcellularLocation>
        <location evidence="7">Cell membrane</location>
        <topology evidence="7">Multi-pass membrane protein</topology>
    </subcellularLocation>
</comment>
<dbReference type="Pfam" id="PF13419">
    <property type="entry name" value="HAD_2"/>
    <property type="match status" value="1"/>
</dbReference>
<feature type="transmembrane region" description="Helical" evidence="7">
    <location>
        <begin position="49"/>
        <end position="68"/>
    </location>
</feature>
<dbReference type="Gene3D" id="1.10.150.240">
    <property type="entry name" value="Putative phosphatase, domain 2"/>
    <property type="match status" value="1"/>
</dbReference>
<evidence type="ECO:0000313" key="8">
    <source>
        <dbReference type="EMBL" id="SJZ69406.1"/>
    </source>
</evidence>
<dbReference type="EMBL" id="FUWY01000003">
    <property type="protein sequence ID" value="SJZ69406.1"/>
    <property type="molecule type" value="Genomic_DNA"/>
</dbReference>
<evidence type="ECO:0000256" key="6">
    <source>
        <dbReference type="ARBA" id="ARBA00023136"/>
    </source>
</evidence>
<dbReference type="HAMAP" id="MF_01147">
    <property type="entry name" value="Lgt"/>
    <property type="match status" value="1"/>
</dbReference>
<dbReference type="GO" id="GO:0008961">
    <property type="term" value="F:phosphatidylglycerol-prolipoprotein diacylglyceryl transferase activity"/>
    <property type="evidence" value="ECO:0007669"/>
    <property type="project" value="UniProtKB-UniRule"/>
</dbReference>
<dbReference type="GO" id="GO:0005886">
    <property type="term" value="C:plasma membrane"/>
    <property type="evidence" value="ECO:0007669"/>
    <property type="project" value="UniProtKB-SubCell"/>
</dbReference>
<gene>
    <name evidence="7" type="primary">lgt</name>
    <name evidence="8" type="ORF">SAMN02745191_1364</name>
</gene>
<feature type="transmembrane region" description="Helical" evidence="7">
    <location>
        <begin position="20"/>
        <end position="37"/>
    </location>
</feature>
<protein>
    <recommendedName>
        <fullName evidence="7">Phosphatidylglycerol--prolipoprotein diacylglyceryl transferase</fullName>
        <ecNumber evidence="7">2.5.1.145</ecNumber>
    </recommendedName>
</protein>
<dbReference type="InterPro" id="IPR006439">
    <property type="entry name" value="HAD-SF_hydro_IA"/>
</dbReference>
<sequence length="488" mass="56224">MTFFPDAQTLVQFGNIGIKWYAVLMITGVGVTFLFSLREMKKCGYNIEVAEDLAIGCFLWGIVGARLWYCLFFDISYYLQDPIRIFQIYNGGLAIQGGLFAGALYGLYYANKHKFNFMRLADCIVPNMLIAQAIGRWGNFINQEAHGAPVTEAYFNHFPEFIKNNMFIGGQYYAPTFLYESVLNLLGFVLIYFVIKKLNEKYHFMKRGDGVYFYLVWYGWSRFIVEGMRTDSLMFGPIRMAQLISVVFIFVGVLGYLGLFRKFMKESKPLMLFDLDGTLLDTEPAILETYRHLFEKYRTADEFDKEKQLEVLGPPLAKMFPKYFPDKNVDELINEYREYNFKIHPEFVKPMENAEDLLKSLKEEGYKIGIVSTKFNDGVKLGLDLFNLTQYVDVIVGQNDVQHGKPNPEGIFKACQMLNEGHDSCIYVGDSATDIVAAHNAGVYSIGYIFNEDRIQALKDAKPNVIIHDLKDIKEIVKEDHPWTYNMM</sequence>
<accession>A0A1T4MRF4</accession>
<dbReference type="OrthoDB" id="871140at2"/>
<dbReference type="STRING" id="118967.SAMN02745191_1364"/>